<dbReference type="InterPro" id="IPR028871">
    <property type="entry name" value="BlueCu_1_BS"/>
</dbReference>
<feature type="chain" id="PRO_5043786470" description="Phytocyanin domain-containing protein" evidence="4">
    <location>
        <begin position="19"/>
        <end position="154"/>
    </location>
</feature>
<dbReference type="SUPFAM" id="SSF49503">
    <property type="entry name" value="Cupredoxins"/>
    <property type="match status" value="1"/>
</dbReference>
<evidence type="ECO:0000256" key="4">
    <source>
        <dbReference type="SAM" id="SignalP"/>
    </source>
</evidence>
<dbReference type="GO" id="GO:0005886">
    <property type="term" value="C:plasma membrane"/>
    <property type="evidence" value="ECO:0007669"/>
    <property type="project" value="TreeGrafter"/>
</dbReference>
<dbReference type="InterPro" id="IPR008972">
    <property type="entry name" value="Cupredoxin"/>
</dbReference>
<dbReference type="PROSITE" id="PS51485">
    <property type="entry name" value="PHYTOCYANIN"/>
    <property type="match status" value="1"/>
</dbReference>
<name>A0AAV5EGE9_ELECO</name>
<keyword evidence="1" id="KW-0479">Metal-binding</keyword>
<accession>A0AAV5EGE9</accession>
<evidence type="ECO:0000256" key="1">
    <source>
        <dbReference type="ARBA" id="ARBA00022723"/>
    </source>
</evidence>
<feature type="signal peptide" evidence="4">
    <location>
        <begin position="1"/>
        <end position="18"/>
    </location>
</feature>
<dbReference type="InterPro" id="IPR003245">
    <property type="entry name" value="Phytocyanin_dom"/>
</dbReference>
<comment type="caution">
    <text evidence="6">The sequence shown here is derived from an EMBL/GenBank/DDBJ whole genome shotgun (WGS) entry which is preliminary data.</text>
</comment>
<organism evidence="6 7">
    <name type="scientific">Eleusine coracana subsp. coracana</name>
    <dbReference type="NCBI Taxonomy" id="191504"/>
    <lineage>
        <taxon>Eukaryota</taxon>
        <taxon>Viridiplantae</taxon>
        <taxon>Streptophyta</taxon>
        <taxon>Embryophyta</taxon>
        <taxon>Tracheophyta</taxon>
        <taxon>Spermatophyta</taxon>
        <taxon>Magnoliopsida</taxon>
        <taxon>Liliopsida</taxon>
        <taxon>Poales</taxon>
        <taxon>Poaceae</taxon>
        <taxon>PACMAD clade</taxon>
        <taxon>Chloridoideae</taxon>
        <taxon>Cynodonteae</taxon>
        <taxon>Eleusininae</taxon>
        <taxon>Eleusine</taxon>
    </lineage>
</organism>
<dbReference type="PROSITE" id="PS00196">
    <property type="entry name" value="COPPER_BLUE"/>
    <property type="match status" value="1"/>
</dbReference>
<dbReference type="PANTHER" id="PTHR33021">
    <property type="entry name" value="BLUE COPPER PROTEIN"/>
    <property type="match status" value="1"/>
</dbReference>
<keyword evidence="4" id="KW-0732">Signal</keyword>
<dbReference type="AlphaFoldDB" id="A0AAV5EGE9"/>
<evidence type="ECO:0000313" key="6">
    <source>
        <dbReference type="EMBL" id="GJN21725.1"/>
    </source>
</evidence>
<sequence>MARLIIWVHVSIRGLWHAVFQYNMMHTVAEVSSADYSACSASNSIQSYSDQNTKIALTKPGTRYFVCGTPGHCSGGMKLAVTVAAADATAPAPESPSAATPAAPGTETPPEGATPSTPAATNAPATGSTSGAENNRLVMGLAAGAAAIAGVALI</sequence>
<proteinExistence type="predicted"/>
<evidence type="ECO:0000256" key="3">
    <source>
        <dbReference type="SAM" id="MobiDB-lite"/>
    </source>
</evidence>
<dbReference type="Pfam" id="PF02298">
    <property type="entry name" value="Cu_bind_like"/>
    <property type="match status" value="1"/>
</dbReference>
<reference evidence="6" key="1">
    <citation type="journal article" date="2018" name="DNA Res.">
        <title>Multiple hybrid de novo genome assembly of finger millet, an orphan allotetraploid crop.</title>
        <authorList>
            <person name="Hatakeyama M."/>
            <person name="Aluri S."/>
            <person name="Balachadran M.T."/>
            <person name="Sivarajan S.R."/>
            <person name="Patrignani A."/>
            <person name="Gruter S."/>
            <person name="Poveda L."/>
            <person name="Shimizu-Inatsugi R."/>
            <person name="Baeten J."/>
            <person name="Francoijs K.J."/>
            <person name="Nataraja K.N."/>
            <person name="Reddy Y.A.N."/>
            <person name="Phadnis S."/>
            <person name="Ravikumar R.L."/>
            <person name="Schlapbach R."/>
            <person name="Sreeman S.M."/>
            <person name="Shimizu K.K."/>
        </authorList>
    </citation>
    <scope>NUCLEOTIDE SEQUENCE</scope>
</reference>
<evidence type="ECO:0000256" key="2">
    <source>
        <dbReference type="ARBA" id="ARBA00023008"/>
    </source>
</evidence>
<dbReference type="PANTHER" id="PTHR33021:SF350">
    <property type="entry name" value="UCLACYANIN-2"/>
    <property type="match status" value="1"/>
</dbReference>
<keyword evidence="7" id="KW-1185">Reference proteome</keyword>
<gene>
    <name evidence="6" type="primary">gb09233</name>
    <name evidence="6" type="ORF">PR202_gb09233</name>
</gene>
<dbReference type="InterPro" id="IPR039391">
    <property type="entry name" value="Phytocyanin-like"/>
</dbReference>
<feature type="domain" description="Phytocyanin" evidence="5">
    <location>
        <begin position="1"/>
        <end position="85"/>
    </location>
</feature>
<evidence type="ECO:0000259" key="5">
    <source>
        <dbReference type="PROSITE" id="PS51485"/>
    </source>
</evidence>
<feature type="region of interest" description="Disordered" evidence="3">
    <location>
        <begin position="90"/>
        <end position="131"/>
    </location>
</feature>
<keyword evidence="2" id="KW-0186">Copper</keyword>
<dbReference type="EMBL" id="BQKI01000075">
    <property type="protein sequence ID" value="GJN21725.1"/>
    <property type="molecule type" value="Genomic_DNA"/>
</dbReference>
<dbReference type="Proteomes" id="UP001054889">
    <property type="component" value="Unassembled WGS sequence"/>
</dbReference>
<dbReference type="GO" id="GO:0046872">
    <property type="term" value="F:metal ion binding"/>
    <property type="evidence" value="ECO:0007669"/>
    <property type="project" value="UniProtKB-KW"/>
</dbReference>
<dbReference type="Gene3D" id="2.60.40.420">
    <property type="entry name" value="Cupredoxins - blue copper proteins"/>
    <property type="match status" value="1"/>
</dbReference>
<protein>
    <recommendedName>
        <fullName evidence="5">Phytocyanin domain-containing protein</fullName>
    </recommendedName>
</protein>
<evidence type="ECO:0000313" key="7">
    <source>
        <dbReference type="Proteomes" id="UP001054889"/>
    </source>
</evidence>
<reference evidence="6" key="2">
    <citation type="submission" date="2021-12" db="EMBL/GenBank/DDBJ databases">
        <title>Resequencing data analysis of finger millet.</title>
        <authorList>
            <person name="Hatakeyama M."/>
            <person name="Aluri S."/>
            <person name="Balachadran M.T."/>
            <person name="Sivarajan S.R."/>
            <person name="Poveda L."/>
            <person name="Shimizu-Inatsugi R."/>
            <person name="Schlapbach R."/>
            <person name="Sreeman S.M."/>
            <person name="Shimizu K.K."/>
        </authorList>
    </citation>
    <scope>NUCLEOTIDE SEQUENCE</scope>
</reference>
<dbReference type="CDD" id="cd04216">
    <property type="entry name" value="Phytocyanin"/>
    <property type="match status" value="1"/>
</dbReference>
<dbReference type="GO" id="GO:0009055">
    <property type="term" value="F:electron transfer activity"/>
    <property type="evidence" value="ECO:0007669"/>
    <property type="project" value="InterPro"/>
</dbReference>